<dbReference type="STRING" id="44742.AXF13_04925"/>
<feature type="signal peptide" evidence="2">
    <location>
        <begin position="1"/>
        <end position="22"/>
    </location>
</feature>
<comment type="similarity">
    <text evidence="1">Belongs to the UPF0065 (bug) family.</text>
</comment>
<reference evidence="4" key="1">
    <citation type="submission" date="2016-02" db="EMBL/GenBank/DDBJ databases">
        <authorList>
            <person name="Holder M.E."/>
            <person name="Ajami N.J."/>
            <person name="Petrosino J.F."/>
        </authorList>
    </citation>
    <scope>NUCLEOTIDE SEQUENCE [LARGE SCALE GENOMIC DNA]</scope>
    <source>
        <strain evidence="4">CCUG 45958</strain>
    </source>
</reference>
<sequence length="324" mass="35334">MNRVFRFVLCAALLLLPATLKAADPADDYPSGPITAVCTYSVGSQTDVQARIGAMPAEKYFGQPIVILNKAGAGGLTGWNWFMDRGSRDGLTMTVYNLPNFIAQSIVKKNAKYSIRTLEPLANFAADPVVLFVPKDSPFNSVADVVAYAKANPGKVTLNGSGLFVGHHIALLLLQKEAGINLTYIPEKGGSDSLQSVLAGKVMGSFNNLSIAMRAPDKIKVLGIADLQRHEFMPEVPTFIEQGYKSLDDATTNFRGYALPAGVDKAIVEKAAQKAYEMFNDPIVIENMKKTGVPYRILDRQAMLKIFEKREAILKDLLQAFVEK</sequence>
<evidence type="ECO:0000256" key="2">
    <source>
        <dbReference type="SAM" id="SignalP"/>
    </source>
</evidence>
<dbReference type="Gene3D" id="3.40.190.10">
    <property type="entry name" value="Periplasmic binding protein-like II"/>
    <property type="match status" value="1"/>
</dbReference>
<dbReference type="PANTHER" id="PTHR42928">
    <property type="entry name" value="TRICARBOXYLATE-BINDING PROTEIN"/>
    <property type="match status" value="1"/>
</dbReference>
<dbReference type="CDD" id="cd07012">
    <property type="entry name" value="PBP2_Bug_TTT"/>
    <property type="match status" value="1"/>
</dbReference>
<dbReference type="PANTHER" id="PTHR42928:SF5">
    <property type="entry name" value="BLR1237 PROTEIN"/>
    <property type="match status" value="1"/>
</dbReference>
<evidence type="ECO:0000313" key="4">
    <source>
        <dbReference type="Proteomes" id="UP000069241"/>
    </source>
</evidence>
<dbReference type="Proteomes" id="UP000069241">
    <property type="component" value="Chromosome"/>
</dbReference>
<dbReference type="AlphaFoldDB" id="A0A109W3Z4"/>
<dbReference type="RefSeq" id="WP_062251881.1">
    <property type="nucleotide sequence ID" value="NZ_CP014229.1"/>
</dbReference>
<organism evidence="3 4">
    <name type="scientific">Desulfovibrio fairfieldensis</name>
    <dbReference type="NCBI Taxonomy" id="44742"/>
    <lineage>
        <taxon>Bacteria</taxon>
        <taxon>Pseudomonadati</taxon>
        <taxon>Thermodesulfobacteriota</taxon>
        <taxon>Desulfovibrionia</taxon>
        <taxon>Desulfovibrionales</taxon>
        <taxon>Desulfovibrionaceae</taxon>
        <taxon>Desulfovibrio</taxon>
    </lineage>
</organism>
<dbReference type="InterPro" id="IPR005064">
    <property type="entry name" value="BUG"/>
</dbReference>
<dbReference type="EMBL" id="CP014229">
    <property type="protein sequence ID" value="AMD89510.1"/>
    <property type="molecule type" value="Genomic_DNA"/>
</dbReference>
<evidence type="ECO:0000313" key="3">
    <source>
        <dbReference type="EMBL" id="AMD89510.1"/>
    </source>
</evidence>
<dbReference type="PIRSF" id="PIRSF017082">
    <property type="entry name" value="YflP"/>
    <property type="match status" value="1"/>
</dbReference>
<evidence type="ECO:0000256" key="1">
    <source>
        <dbReference type="ARBA" id="ARBA00006987"/>
    </source>
</evidence>
<dbReference type="InterPro" id="IPR042100">
    <property type="entry name" value="Bug_dom1"/>
</dbReference>
<dbReference type="SUPFAM" id="SSF53850">
    <property type="entry name" value="Periplasmic binding protein-like II"/>
    <property type="match status" value="1"/>
</dbReference>
<keyword evidence="2" id="KW-0732">Signal</keyword>
<proteinExistence type="inferred from homology"/>
<gene>
    <name evidence="3" type="ORF">AXF13_04925</name>
</gene>
<keyword evidence="4" id="KW-1185">Reference proteome</keyword>
<protein>
    <submittedName>
        <fullName evidence="3">C4-dicarboxylate ABC transporter substrate-binding protein</fullName>
    </submittedName>
</protein>
<dbReference type="Gene3D" id="3.40.190.150">
    <property type="entry name" value="Bordetella uptake gene, domain 1"/>
    <property type="match status" value="1"/>
</dbReference>
<feature type="chain" id="PRO_5007141286" evidence="2">
    <location>
        <begin position="23"/>
        <end position="324"/>
    </location>
</feature>
<dbReference type="Pfam" id="PF03401">
    <property type="entry name" value="TctC"/>
    <property type="match status" value="1"/>
</dbReference>
<name>A0A109W3Z4_9BACT</name>
<dbReference type="KEGG" id="dfi:AXF13_04925"/>
<accession>A0A109W3Z4</accession>